<dbReference type="OrthoDB" id="5946976at2759"/>
<reference evidence="2" key="1">
    <citation type="journal article" date="2020" name="Stud. Mycol.">
        <title>101 Dothideomycetes genomes: a test case for predicting lifestyles and emergence of pathogens.</title>
        <authorList>
            <person name="Haridas S."/>
            <person name="Albert R."/>
            <person name="Binder M."/>
            <person name="Bloem J."/>
            <person name="Labutti K."/>
            <person name="Salamov A."/>
            <person name="Andreopoulos B."/>
            <person name="Baker S."/>
            <person name="Barry K."/>
            <person name="Bills G."/>
            <person name="Bluhm B."/>
            <person name="Cannon C."/>
            <person name="Castanera R."/>
            <person name="Culley D."/>
            <person name="Daum C."/>
            <person name="Ezra D."/>
            <person name="Gonzalez J."/>
            <person name="Henrissat B."/>
            <person name="Kuo A."/>
            <person name="Liang C."/>
            <person name="Lipzen A."/>
            <person name="Lutzoni F."/>
            <person name="Magnuson J."/>
            <person name="Mondo S."/>
            <person name="Nolan M."/>
            <person name="Ohm R."/>
            <person name="Pangilinan J."/>
            <person name="Park H.-J."/>
            <person name="Ramirez L."/>
            <person name="Alfaro M."/>
            <person name="Sun H."/>
            <person name="Tritt A."/>
            <person name="Yoshinaga Y."/>
            <person name="Zwiers L.-H."/>
            <person name="Turgeon B."/>
            <person name="Goodwin S."/>
            <person name="Spatafora J."/>
            <person name="Crous P."/>
            <person name="Grigoriev I."/>
        </authorList>
    </citation>
    <scope>NUCLEOTIDE SEQUENCE</scope>
    <source>
        <strain evidence="2">CBS 161.51</strain>
    </source>
</reference>
<dbReference type="EMBL" id="ML976211">
    <property type="protein sequence ID" value="KAF1936104.1"/>
    <property type="molecule type" value="Genomic_DNA"/>
</dbReference>
<evidence type="ECO:0000313" key="2">
    <source>
        <dbReference type="EMBL" id="KAF1936104.1"/>
    </source>
</evidence>
<dbReference type="InterPro" id="IPR052907">
    <property type="entry name" value="Beta-lactamase/esterase"/>
</dbReference>
<feature type="domain" description="Beta-lactamase-related" evidence="1">
    <location>
        <begin position="16"/>
        <end position="367"/>
    </location>
</feature>
<dbReference type="Pfam" id="PF00144">
    <property type="entry name" value="Beta-lactamase"/>
    <property type="match status" value="1"/>
</dbReference>
<gene>
    <name evidence="2" type="ORF">EJ02DRAFT_459822</name>
</gene>
<dbReference type="PANTHER" id="PTHR43319:SF3">
    <property type="entry name" value="BETA-LACTAMASE-RELATED DOMAIN-CONTAINING PROTEIN"/>
    <property type="match status" value="1"/>
</dbReference>
<dbReference type="InterPro" id="IPR001466">
    <property type="entry name" value="Beta-lactam-related"/>
</dbReference>
<dbReference type="Gene3D" id="3.40.710.10">
    <property type="entry name" value="DD-peptidase/beta-lactamase superfamily"/>
    <property type="match status" value="1"/>
</dbReference>
<keyword evidence="3" id="KW-1185">Reference proteome</keyword>
<evidence type="ECO:0000259" key="1">
    <source>
        <dbReference type="Pfam" id="PF00144"/>
    </source>
</evidence>
<accession>A0A6A5S985</accession>
<dbReference type="PANTHER" id="PTHR43319">
    <property type="entry name" value="BETA-LACTAMASE-RELATED"/>
    <property type="match status" value="1"/>
</dbReference>
<dbReference type="AlphaFoldDB" id="A0A6A5S985"/>
<sequence length="394" mass="42765">MAKVRGICDDRFKQVEKLLQDFIDSGDELGASICVNVHGKDVLDIWGGYADAAHTRPWEKDTVTCVWSSSKTVLSLATLLCIDRGLLDPYEKVSKYWPEFVANGKEKVEVRHLLSHASGLSGWQESITLEETFDLESSTKLLEQQAPWWEPGTASGYHSFTMGHLVDGLIHRVTGKPVKQFIAEELAGPLNADFQLGVKEQDWGRVADIIPPPPPATIPEGLKNPMSIMFRTLAINPGMNAEAANEPGLRNASVPAVNGYSNARALTRLLSSISLSLSSFALPISLSQKAIDYIFTEQQHCTDLVVCTPVRFGIGFAISSDDPIMGTLPKGRVATWGGWGGSQVVIDVDRGVTIAYVMNKMENSEPGKGDGGMGNERTEKYIGAIYEALGLGGV</sequence>
<dbReference type="Proteomes" id="UP000800038">
    <property type="component" value="Unassembled WGS sequence"/>
</dbReference>
<dbReference type="SUPFAM" id="SSF56601">
    <property type="entry name" value="beta-lactamase/transpeptidase-like"/>
    <property type="match status" value="1"/>
</dbReference>
<name>A0A6A5S985_9PLEO</name>
<dbReference type="InterPro" id="IPR012338">
    <property type="entry name" value="Beta-lactam/transpept-like"/>
</dbReference>
<organism evidence="2 3">
    <name type="scientific">Clathrospora elynae</name>
    <dbReference type="NCBI Taxonomy" id="706981"/>
    <lineage>
        <taxon>Eukaryota</taxon>
        <taxon>Fungi</taxon>
        <taxon>Dikarya</taxon>
        <taxon>Ascomycota</taxon>
        <taxon>Pezizomycotina</taxon>
        <taxon>Dothideomycetes</taxon>
        <taxon>Pleosporomycetidae</taxon>
        <taxon>Pleosporales</taxon>
        <taxon>Diademaceae</taxon>
        <taxon>Clathrospora</taxon>
    </lineage>
</organism>
<protein>
    <submittedName>
        <fullName evidence="2">Beta-lactamase</fullName>
    </submittedName>
</protein>
<evidence type="ECO:0000313" key="3">
    <source>
        <dbReference type="Proteomes" id="UP000800038"/>
    </source>
</evidence>
<proteinExistence type="predicted"/>